<dbReference type="GO" id="GO:0016538">
    <property type="term" value="F:cyclin-dependent protein serine/threonine kinase regulator activity"/>
    <property type="evidence" value="ECO:0007669"/>
    <property type="project" value="InterPro"/>
</dbReference>
<feature type="region of interest" description="Disordered" evidence="1">
    <location>
        <begin position="285"/>
        <end position="317"/>
    </location>
</feature>
<dbReference type="InterPro" id="IPR043198">
    <property type="entry name" value="Cyclin/Ssn8"/>
</dbReference>
<dbReference type="Proteomes" id="UP000245884">
    <property type="component" value="Unassembled WGS sequence"/>
</dbReference>
<evidence type="ECO:0000313" key="4">
    <source>
        <dbReference type="Proteomes" id="UP000245884"/>
    </source>
</evidence>
<dbReference type="AlphaFoldDB" id="A0A316UV79"/>
<name>A0A316UV79_9BASI</name>
<dbReference type="GO" id="GO:0006357">
    <property type="term" value="P:regulation of transcription by RNA polymerase II"/>
    <property type="evidence" value="ECO:0007669"/>
    <property type="project" value="InterPro"/>
</dbReference>
<feature type="domain" description="Cyclin N-terminal" evidence="2">
    <location>
        <begin position="55"/>
        <end position="198"/>
    </location>
</feature>
<evidence type="ECO:0000256" key="1">
    <source>
        <dbReference type="SAM" id="MobiDB-lite"/>
    </source>
</evidence>
<feature type="region of interest" description="Disordered" evidence="1">
    <location>
        <begin position="550"/>
        <end position="585"/>
    </location>
</feature>
<gene>
    <name evidence="3" type="ORF">BDZ90DRAFT_230920</name>
</gene>
<dbReference type="SUPFAM" id="SSF47954">
    <property type="entry name" value="Cyclin-like"/>
    <property type="match status" value="2"/>
</dbReference>
<feature type="region of interest" description="Disordered" evidence="1">
    <location>
        <begin position="600"/>
        <end position="619"/>
    </location>
</feature>
<evidence type="ECO:0000259" key="2">
    <source>
        <dbReference type="Pfam" id="PF00134"/>
    </source>
</evidence>
<proteinExistence type="predicted"/>
<evidence type="ECO:0000313" key="3">
    <source>
        <dbReference type="EMBL" id="PWN28914.1"/>
    </source>
</evidence>
<dbReference type="InterPro" id="IPR006671">
    <property type="entry name" value="Cyclin_N"/>
</dbReference>
<feature type="compositionally biased region" description="Low complexity" evidence="1">
    <location>
        <begin position="414"/>
        <end position="425"/>
    </location>
</feature>
<feature type="region of interest" description="Disordered" evidence="1">
    <location>
        <begin position="456"/>
        <end position="485"/>
    </location>
</feature>
<keyword evidence="4" id="KW-1185">Reference proteome</keyword>
<dbReference type="InterPro" id="IPR036915">
    <property type="entry name" value="Cyclin-like_sf"/>
</dbReference>
<dbReference type="OrthoDB" id="25002at2759"/>
<sequence>MAAAVVPPPSDGSVFLTTTTTASTSYLTPATYDDLMTSTLSLASNPSAIMAFEGRRAQACGLIAAVGAKVGLPQRTIDTAFVLWHKFGLYHGASSGNAGQHVAQAALFLACKLNDTPKKTRELILASYPLRYPELVKAAAAAAAASNAGGSGGGAKQTQQNPALAILQETDVDSQLIESERNKILHLERTMLDSLGYDFKIRQAVESVSRTIVKLGKAWAVNRAVIESAWRIASDIHRTPCPLIHTPVTIALASLLAAALLWPSPSDRINERSVTIVKSMFGLAPRPESNDGQGDVTMTEADAAPNGSHGNNGKDSGLQAHAQRWLTSSALWERELGSYAEGVEEVVHSLLDLYISSASTFAQQQAQHLRAMEQHAATTSSPSTTTPSPASPLNPSISPSSPSEYYQTTGSGGSMTAAATSSSAARKQQQQSLVLPPYAVNPPPLGIVDCFAQHRRSGSNSGGGDAPASSSNGNSSLAASVPGPSATSISATLVKDLTDVKIRLRQVEDARREQLAGLLSGEGSEEEKSRLRRLRVIDEEKRRVQTLRIQVAQGQSQRDATSQPAEATATVGGTGPSSAMQTPVHDLSMPPPPVGVSATRGVGGTESQSATSGGAGGGAVGTTTARLVIARPAGSTGGAAAMGEGAAPSSRPVVKTARFLF</sequence>
<dbReference type="RefSeq" id="XP_025363526.1">
    <property type="nucleotide sequence ID" value="XM_025505655.1"/>
</dbReference>
<dbReference type="Pfam" id="PF00134">
    <property type="entry name" value="Cyclin_N"/>
    <property type="match status" value="1"/>
</dbReference>
<dbReference type="STRING" id="1569628.A0A316UV79"/>
<dbReference type="EMBL" id="KZ819664">
    <property type="protein sequence ID" value="PWN28914.1"/>
    <property type="molecule type" value="Genomic_DNA"/>
</dbReference>
<dbReference type="Gene3D" id="1.10.472.10">
    <property type="entry name" value="Cyclin-like"/>
    <property type="match status" value="2"/>
</dbReference>
<dbReference type="PANTHER" id="PTHR10026">
    <property type="entry name" value="CYCLIN"/>
    <property type="match status" value="1"/>
</dbReference>
<feature type="compositionally biased region" description="Polar residues" evidence="1">
    <location>
        <begin position="552"/>
        <end position="565"/>
    </location>
</feature>
<dbReference type="GeneID" id="37027478"/>
<protein>
    <recommendedName>
        <fullName evidence="2">Cyclin N-terminal domain-containing protein</fullName>
    </recommendedName>
</protein>
<organism evidence="3 4">
    <name type="scientific">Jaminaea rosea</name>
    <dbReference type="NCBI Taxonomy" id="1569628"/>
    <lineage>
        <taxon>Eukaryota</taxon>
        <taxon>Fungi</taxon>
        <taxon>Dikarya</taxon>
        <taxon>Basidiomycota</taxon>
        <taxon>Ustilaginomycotina</taxon>
        <taxon>Exobasidiomycetes</taxon>
        <taxon>Microstromatales</taxon>
        <taxon>Microstromatales incertae sedis</taxon>
        <taxon>Jaminaea</taxon>
    </lineage>
</organism>
<accession>A0A316UV79</accession>
<feature type="compositionally biased region" description="Low complexity" evidence="1">
    <location>
        <begin position="466"/>
        <end position="480"/>
    </location>
</feature>
<feature type="region of interest" description="Disordered" evidence="1">
    <location>
        <begin position="368"/>
        <end position="430"/>
    </location>
</feature>
<feature type="compositionally biased region" description="Low complexity" evidence="1">
    <location>
        <begin position="376"/>
        <end position="403"/>
    </location>
</feature>
<reference evidence="3 4" key="1">
    <citation type="journal article" date="2018" name="Mol. Biol. Evol.">
        <title>Broad Genomic Sampling Reveals a Smut Pathogenic Ancestry of the Fungal Clade Ustilaginomycotina.</title>
        <authorList>
            <person name="Kijpornyongpan T."/>
            <person name="Mondo S.J."/>
            <person name="Barry K."/>
            <person name="Sandor L."/>
            <person name="Lee J."/>
            <person name="Lipzen A."/>
            <person name="Pangilinan J."/>
            <person name="LaButti K."/>
            <person name="Hainaut M."/>
            <person name="Henrissat B."/>
            <person name="Grigoriev I.V."/>
            <person name="Spatafora J.W."/>
            <person name="Aime M.C."/>
        </authorList>
    </citation>
    <scope>NUCLEOTIDE SEQUENCE [LARGE SCALE GENOMIC DNA]</scope>
    <source>
        <strain evidence="3 4">MCA 5214</strain>
    </source>
</reference>